<dbReference type="AlphaFoldDB" id="A0A0J1D613"/>
<gene>
    <name evidence="1" type="ORF">EOS_00805</name>
</gene>
<dbReference type="EMBL" id="AEJF01000005">
    <property type="protein sequence ID" value="KLU28099.1"/>
    <property type="molecule type" value="Genomic_DNA"/>
</dbReference>
<evidence type="ECO:0000313" key="1">
    <source>
        <dbReference type="EMBL" id="KLU28099.1"/>
    </source>
</evidence>
<sequence length="162" mass="18163">MNAAQTWFVAGYALQIRDVIHDRLQGDHQIAKAAFGYAGKHEPKAIRADDGLECPAPTHGEKAADVSTRGAFGNVIPSRKIFLHIGQPCASLEYLLRRFMRCGKHFWCDSDPYHFSDAFFLSIAPIIDCCSAGRYARRRNVLEEFGCRAVLDPARRIVVRLV</sequence>
<accession>A0A0J1D613</accession>
<comment type="caution">
    <text evidence="1">The sequence shown here is derived from an EMBL/GenBank/DDBJ whole genome shotgun (WGS) entry which is preliminary data.</text>
</comment>
<proteinExistence type="predicted"/>
<reference evidence="1 2" key="1">
    <citation type="journal article" date="2015" name="Genome Announc.">
        <title>Draft Genome Sequence of Burkholderia sp. Strain PML1(12), an Ectomycorrhizosphere-Inhabiting Bacterium with Effective Mineral-Weathering Ability.</title>
        <authorList>
            <person name="Uroz S."/>
            <person name="Oger P."/>
        </authorList>
    </citation>
    <scope>NUCLEOTIDE SEQUENCE [LARGE SCALE GENOMIC DNA]</scope>
    <source>
        <strain evidence="2">PML1(12)</strain>
    </source>
</reference>
<protein>
    <submittedName>
        <fullName evidence="1">Uncharacterized protein</fullName>
    </submittedName>
</protein>
<dbReference type="Proteomes" id="UP000035963">
    <property type="component" value="Unassembled WGS sequence"/>
</dbReference>
<keyword evidence="2" id="KW-1185">Reference proteome</keyword>
<name>A0A0J1D613_9BURK</name>
<dbReference type="RefSeq" id="WP_047844703.1">
    <property type="nucleotide sequence ID" value="NZ_AEJF01000005.1"/>
</dbReference>
<dbReference type="PATRIC" id="fig|908627.4.peg.175"/>
<evidence type="ECO:0000313" key="2">
    <source>
        <dbReference type="Proteomes" id="UP000035963"/>
    </source>
</evidence>
<organism evidence="1 2">
    <name type="scientific">Caballeronia mineralivorans PML1(12)</name>
    <dbReference type="NCBI Taxonomy" id="908627"/>
    <lineage>
        <taxon>Bacteria</taxon>
        <taxon>Pseudomonadati</taxon>
        <taxon>Pseudomonadota</taxon>
        <taxon>Betaproteobacteria</taxon>
        <taxon>Burkholderiales</taxon>
        <taxon>Burkholderiaceae</taxon>
        <taxon>Caballeronia</taxon>
    </lineage>
</organism>